<keyword evidence="6" id="KW-0067">ATP-binding</keyword>
<dbReference type="GO" id="GO:0005634">
    <property type="term" value="C:nucleus"/>
    <property type="evidence" value="ECO:0007669"/>
    <property type="project" value="UniProtKB-SubCell"/>
</dbReference>
<dbReference type="InterPro" id="IPR014001">
    <property type="entry name" value="Helicase_ATP-bd"/>
</dbReference>
<dbReference type="SUPFAM" id="SSF52540">
    <property type="entry name" value="P-loop containing nucleoside triphosphate hydrolases"/>
    <property type="match status" value="2"/>
</dbReference>
<evidence type="ECO:0000256" key="3">
    <source>
        <dbReference type="ARBA" id="ARBA00022741"/>
    </source>
</evidence>
<dbReference type="PROSITE" id="PS51194">
    <property type="entry name" value="HELICASE_CTER"/>
    <property type="match status" value="1"/>
</dbReference>
<feature type="domain" description="Helicase C-terminal" evidence="12">
    <location>
        <begin position="583"/>
        <end position="764"/>
    </location>
</feature>
<feature type="compositionally biased region" description="Basic residues" evidence="9">
    <location>
        <begin position="199"/>
        <end position="208"/>
    </location>
</feature>
<keyword evidence="8" id="KW-0539">Nucleus</keyword>
<dbReference type="SMART" id="SM00490">
    <property type="entry name" value="HELICc"/>
    <property type="match status" value="1"/>
</dbReference>
<accession>L8HFN1</accession>
<dbReference type="InterPro" id="IPR038718">
    <property type="entry name" value="SNF2-like_sf"/>
</dbReference>
<dbReference type="OrthoDB" id="5857104at2759"/>
<dbReference type="EMBL" id="KB007840">
    <property type="protein sequence ID" value="ELR24052.1"/>
    <property type="molecule type" value="Genomic_DNA"/>
</dbReference>
<dbReference type="PANTHER" id="PTHR10799">
    <property type="entry name" value="SNF2/RAD54 HELICASE FAMILY"/>
    <property type="match status" value="1"/>
</dbReference>
<keyword evidence="10" id="KW-0472">Membrane</keyword>
<protein>
    <submittedName>
        <fullName evidence="13">SNF2 family Nterminal domain containing protein</fullName>
    </submittedName>
</protein>
<dbReference type="PROSITE" id="PS51192">
    <property type="entry name" value="HELICASE_ATP_BIND_1"/>
    <property type="match status" value="1"/>
</dbReference>
<proteinExistence type="inferred from homology"/>
<feature type="region of interest" description="Disordered" evidence="9">
    <location>
        <begin position="173"/>
        <end position="246"/>
    </location>
</feature>
<dbReference type="Gene3D" id="3.40.50.10810">
    <property type="entry name" value="Tandem AAA-ATPase domain"/>
    <property type="match status" value="1"/>
</dbReference>
<dbReference type="FunFam" id="3.40.50.10810:FF:000015">
    <property type="entry name" value="lymphoid-specific helicase isoform X1"/>
    <property type="match status" value="1"/>
</dbReference>
<dbReference type="RefSeq" id="XP_004353580.1">
    <property type="nucleotide sequence ID" value="XM_004353528.1"/>
</dbReference>
<evidence type="ECO:0000256" key="4">
    <source>
        <dbReference type="ARBA" id="ARBA00022801"/>
    </source>
</evidence>
<keyword evidence="5" id="KW-0347">Helicase</keyword>
<keyword evidence="14" id="KW-1185">Reference proteome</keyword>
<evidence type="ECO:0000256" key="8">
    <source>
        <dbReference type="ARBA" id="ARBA00023242"/>
    </source>
</evidence>
<evidence type="ECO:0000256" key="7">
    <source>
        <dbReference type="ARBA" id="ARBA00023054"/>
    </source>
</evidence>
<dbReference type="Gene3D" id="4.10.95.10">
    <property type="entry name" value="Cytochrome c oxidase, subunit VIa"/>
    <property type="match status" value="1"/>
</dbReference>
<dbReference type="InterPro" id="IPR027417">
    <property type="entry name" value="P-loop_NTPase"/>
</dbReference>
<keyword evidence="10" id="KW-0812">Transmembrane</keyword>
<dbReference type="Proteomes" id="UP000011083">
    <property type="component" value="Unassembled WGS sequence"/>
</dbReference>
<evidence type="ECO:0000313" key="13">
    <source>
        <dbReference type="EMBL" id="ELR24052.1"/>
    </source>
</evidence>
<evidence type="ECO:0000256" key="10">
    <source>
        <dbReference type="SAM" id="Phobius"/>
    </source>
</evidence>
<dbReference type="InterPro" id="IPR000330">
    <property type="entry name" value="SNF2_N"/>
</dbReference>
<evidence type="ECO:0000256" key="2">
    <source>
        <dbReference type="ARBA" id="ARBA00007025"/>
    </source>
</evidence>
<dbReference type="OMA" id="WNICRID"/>
<evidence type="ECO:0000256" key="5">
    <source>
        <dbReference type="ARBA" id="ARBA00022806"/>
    </source>
</evidence>
<dbReference type="KEGG" id="acan:ACA1_144440"/>
<keyword evidence="4" id="KW-0378">Hydrolase</keyword>
<dbReference type="VEuPathDB" id="AmoebaDB:ACA1_144440"/>
<feature type="compositionally biased region" description="Basic and acidic residues" evidence="9">
    <location>
        <begin position="95"/>
        <end position="106"/>
    </location>
</feature>
<feature type="region of interest" description="Disordered" evidence="9">
    <location>
        <begin position="68"/>
        <end position="143"/>
    </location>
</feature>
<dbReference type="Gene3D" id="3.40.50.300">
    <property type="entry name" value="P-loop containing nucleotide triphosphate hydrolases"/>
    <property type="match status" value="1"/>
</dbReference>
<dbReference type="InterPro" id="IPR001650">
    <property type="entry name" value="Helicase_C-like"/>
</dbReference>
<dbReference type="Pfam" id="PF00271">
    <property type="entry name" value="Helicase_C"/>
    <property type="match status" value="2"/>
</dbReference>
<feature type="compositionally biased region" description="Low complexity" evidence="9">
    <location>
        <begin position="642"/>
        <end position="670"/>
    </location>
</feature>
<keyword evidence="7" id="KW-0175">Coiled coil</keyword>
<comment type="similarity">
    <text evidence="2">Belongs to the SNF2/RAD54 helicase family.</text>
</comment>
<dbReference type="GeneID" id="14925053"/>
<name>L8HFN1_ACACF</name>
<dbReference type="InterPro" id="IPR049730">
    <property type="entry name" value="SNF2/RAD54-like_C"/>
</dbReference>
<reference evidence="13 14" key="1">
    <citation type="journal article" date="2013" name="Genome Biol.">
        <title>Genome of Acanthamoeba castellanii highlights extensive lateral gene transfer and early evolution of tyrosine kinase signaling.</title>
        <authorList>
            <person name="Clarke M."/>
            <person name="Lohan A.J."/>
            <person name="Liu B."/>
            <person name="Lagkouvardos I."/>
            <person name="Roy S."/>
            <person name="Zafar N."/>
            <person name="Bertelli C."/>
            <person name="Schilde C."/>
            <person name="Kianianmomeni A."/>
            <person name="Burglin T.R."/>
            <person name="Frech C."/>
            <person name="Turcotte B."/>
            <person name="Kopec K.O."/>
            <person name="Synnott J.M."/>
            <person name="Choo C."/>
            <person name="Paponov I."/>
            <person name="Finkler A."/>
            <person name="Soon Heng Tan C."/>
            <person name="Hutchins A.P."/>
            <person name="Weinmeier T."/>
            <person name="Rattei T."/>
            <person name="Chu J.S."/>
            <person name="Gimenez G."/>
            <person name="Irimia M."/>
            <person name="Rigden D.J."/>
            <person name="Fitzpatrick D.A."/>
            <person name="Lorenzo-Morales J."/>
            <person name="Bateman A."/>
            <person name="Chiu C.H."/>
            <person name="Tang P."/>
            <person name="Hegemann P."/>
            <person name="Fromm H."/>
            <person name="Raoult D."/>
            <person name="Greub G."/>
            <person name="Miranda-Saavedra D."/>
            <person name="Chen N."/>
            <person name="Nash P."/>
            <person name="Ginger M.L."/>
            <person name="Horn M."/>
            <person name="Schaap P."/>
            <person name="Caler L."/>
            <person name="Loftus B."/>
        </authorList>
    </citation>
    <scope>NUCLEOTIDE SEQUENCE [LARGE SCALE GENOMIC DNA]</scope>
    <source>
        <strain evidence="13 14">Neff</strain>
    </source>
</reference>
<organism evidence="13 14">
    <name type="scientific">Acanthamoeba castellanii (strain ATCC 30010 / Neff)</name>
    <dbReference type="NCBI Taxonomy" id="1257118"/>
    <lineage>
        <taxon>Eukaryota</taxon>
        <taxon>Amoebozoa</taxon>
        <taxon>Discosea</taxon>
        <taxon>Longamoebia</taxon>
        <taxon>Centramoebida</taxon>
        <taxon>Acanthamoebidae</taxon>
        <taxon>Acanthamoeba</taxon>
    </lineage>
</organism>
<dbReference type="Pfam" id="PF00176">
    <property type="entry name" value="SNF2-rel_dom"/>
    <property type="match status" value="1"/>
</dbReference>
<dbReference type="STRING" id="1257118.L8HFN1"/>
<feature type="region of interest" description="Disordered" evidence="9">
    <location>
        <begin position="641"/>
        <end position="670"/>
    </location>
</feature>
<evidence type="ECO:0000256" key="1">
    <source>
        <dbReference type="ARBA" id="ARBA00004123"/>
    </source>
</evidence>
<evidence type="ECO:0000259" key="12">
    <source>
        <dbReference type="PROSITE" id="PS51194"/>
    </source>
</evidence>
<dbReference type="GO" id="GO:0005524">
    <property type="term" value="F:ATP binding"/>
    <property type="evidence" value="ECO:0007669"/>
    <property type="project" value="UniProtKB-KW"/>
</dbReference>
<keyword evidence="3" id="KW-0547">Nucleotide-binding</keyword>
<keyword evidence="10" id="KW-1133">Transmembrane helix</keyword>
<dbReference type="GO" id="GO:0016787">
    <property type="term" value="F:hydrolase activity"/>
    <property type="evidence" value="ECO:0007669"/>
    <property type="project" value="UniProtKB-KW"/>
</dbReference>
<dbReference type="AlphaFoldDB" id="L8HFN1"/>
<evidence type="ECO:0000256" key="9">
    <source>
        <dbReference type="SAM" id="MobiDB-lite"/>
    </source>
</evidence>
<dbReference type="SMART" id="SM00487">
    <property type="entry name" value="DEXDc"/>
    <property type="match status" value="1"/>
</dbReference>
<feature type="transmembrane region" description="Helical" evidence="10">
    <location>
        <begin position="38"/>
        <end position="58"/>
    </location>
</feature>
<feature type="domain" description="Helicase ATP-binding" evidence="11">
    <location>
        <begin position="268"/>
        <end position="435"/>
    </location>
</feature>
<dbReference type="CDD" id="cd18793">
    <property type="entry name" value="SF2_C_SNF"/>
    <property type="match status" value="1"/>
</dbReference>
<gene>
    <name evidence="13" type="ORF">ACA1_144440</name>
</gene>
<sequence>MQRTTPFLRSSAPSLLGRTSSRGFASAAGHGAHGNHAYGYYSAAGFGVVIVAHLIIALQAHEHEHRHEYSHMHQMRKKFPFRDGTTPLFGEMEAPETKVERRTHEEEREDDGQPQEHDPSYEEDPPEEAGAQGEAAEEEEDQGLEDKLQRLNLMLQQATAYSQFISQRIRLPGLPNQLPPEAVPVASSSTGRSTTPNKNKGKGKSGKRPRPEDSEKGEGEEEEEEAKQQSEQNGGKRKRQKTDAIGQPEMLTGGALRDYQLTGVAWLASLYENGINGILADEMGLGKTIQTVAFLTYLYAKGVKGPFLVVGPLSTLANWVKEIQKWAPAMPVLLYHGTKDERIELRKKALPAIISSKQGIVVTSFEITIKDRSALQRKRWKYIILDEGHRIKNMNCRLVKELKAYDSANRLLLTGTPLQNNLTELWSLLSFLMPSIFDDLEAFQRWFNFEGVGREEGNRRILTAERENQLVTKLHTILQPFLLRRIKTDVEMDLPKKEERIINTILTPAQQRLYQATLDRQLHELLATSKAKARCQRGTGLQNLIMQLRKCCNHPYLFEWPVDDQGEEVVDERLVETSGKLQMLDRLLPRLREEGHKVLLFSQMTRMLDILEDYMHLRQFPFFRLDGTTPQPERQAQIEEFNNTTTTNTINTSSSSSTTTTSSSNNNGNTAGTEDGGAFCFLLSTRAGGLGINLTAANVVVFVDSDWNPQMDLQAQDRAHRIGQTRNVRVYRLVTGNSIEAKIVERAAHKMKLGALVLAGTAHARTTSAANANANATDDDKLDELSDLLHDSTLLQPLTEPPPITDELLFDWD</sequence>
<dbReference type="InterPro" id="IPR036418">
    <property type="entry name" value="Cyt_c_oxidase_su6a_sf"/>
</dbReference>
<comment type="subcellular location">
    <subcellularLocation>
        <location evidence="1">Nucleus</location>
    </subcellularLocation>
</comment>
<dbReference type="GO" id="GO:0004386">
    <property type="term" value="F:helicase activity"/>
    <property type="evidence" value="ECO:0007669"/>
    <property type="project" value="UniProtKB-KW"/>
</dbReference>
<evidence type="ECO:0000256" key="6">
    <source>
        <dbReference type="ARBA" id="ARBA00022840"/>
    </source>
</evidence>
<evidence type="ECO:0000259" key="11">
    <source>
        <dbReference type="PROSITE" id="PS51192"/>
    </source>
</evidence>
<evidence type="ECO:0000313" key="14">
    <source>
        <dbReference type="Proteomes" id="UP000011083"/>
    </source>
</evidence>